<sequence>MSGYLFAAAIALVAALYSAVGQAGGTGYVALMSLAGFAPAIMKPSALALNILVSAIGTARFAKAGMLTWRSCYPFAVLGAPFSVFGGATHLDPSLYRPVVGVLMMAAAVPTLRGRYRPDDPIPHDPPFLPALITGAGIGFASGVTGVGGGIFLAPLILAMRWVQVRQAAAISVVFNLLNSCAALMGSWATLSLLPSELPMWLLAVAAGGFAGSWLAVQHLPVLILRWLLTALLVVAGLRMLIAA</sequence>
<evidence type="ECO:0000313" key="6">
    <source>
        <dbReference type="EMBL" id="GEP11509.1"/>
    </source>
</evidence>
<reference evidence="6 7" key="1">
    <citation type="submission" date="2019-07" db="EMBL/GenBank/DDBJ databases">
        <title>Whole genome shotgun sequence of Methylobacterium gnaphalii NBRC 107716.</title>
        <authorList>
            <person name="Hosoyama A."/>
            <person name="Uohara A."/>
            <person name="Ohji S."/>
            <person name="Ichikawa N."/>
        </authorList>
    </citation>
    <scope>NUCLEOTIDE SEQUENCE [LARGE SCALE GENOMIC DNA]</scope>
    <source>
        <strain evidence="6 7">NBRC 107716</strain>
    </source>
</reference>
<evidence type="ECO:0000256" key="4">
    <source>
        <dbReference type="ARBA" id="ARBA00023136"/>
    </source>
</evidence>
<keyword evidence="4 5" id="KW-0472">Membrane</keyword>
<comment type="caution">
    <text evidence="6">The sequence shown here is derived from an EMBL/GenBank/DDBJ whole genome shotgun (WGS) entry which is preliminary data.</text>
</comment>
<evidence type="ECO:0000256" key="1">
    <source>
        <dbReference type="ARBA" id="ARBA00004141"/>
    </source>
</evidence>
<dbReference type="RefSeq" id="WP_147047925.1">
    <property type="nucleotide sequence ID" value="NZ_BJZV01000019.1"/>
</dbReference>
<accession>A0A512JNH5</accession>
<dbReference type="AlphaFoldDB" id="A0A512JNH5"/>
<feature type="transmembrane region" description="Helical" evidence="5">
    <location>
        <begin position="169"/>
        <end position="191"/>
    </location>
</feature>
<feature type="transmembrane region" description="Helical" evidence="5">
    <location>
        <begin position="223"/>
        <end position="242"/>
    </location>
</feature>
<dbReference type="PANTHER" id="PTHR43701">
    <property type="entry name" value="MEMBRANE TRANSPORTER PROTEIN MJ0441-RELATED"/>
    <property type="match status" value="1"/>
</dbReference>
<proteinExistence type="inferred from homology"/>
<dbReference type="EMBL" id="BJZV01000019">
    <property type="protein sequence ID" value="GEP11509.1"/>
    <property type="molecule type" value="Genomic_DNA"/>
</dbReference>
<feature type="transmembrane region" description="Helical" evidence="5">
    <location>
        <begin position="198"/>
        <end position="217"/>
    </location>
</feature>
<name>A0A512JNH5_9HYPH</name>
<keyword evidence="3 5" id="KW-1133">Transmembrane helix</keyword>
<keyword evidence="5" id="KW-1003">Cell membrane</keyword>
<dbReference type="InterPro" id="IPR051598">
    <property type="entry name" value="TSUP/Inactive_protease-like"/>
</dbReference>
<dbReference type="InterPro" id="IPR002781">
    <property type="entry name" value="TM_pro_TauE-like"/>
</dbReference>
<dbReference type="Proteomes" id="UP000321750">
    <property type="component" value="Unassembled WGS sequence"/>
</dbReference>
<comment type="similarity">
    <text evidence="5">Belongs to the 4-toluene sulfonate uptake permease (TSUP) (TC 2.A.102) family.</text>
</comment>
<dbReference type="GO" id="GO:0005886">
    <property type="term" value="C:plasma membrane"/>
    <property type="evidence" value="ECO:0007669"/>
    <property type="project" value="UniProtKB-SubCell"/>
</dbReference>
<dbReference type="OrthoDB" id="560496at2"/>
<feature type="transmembrane region" description="Helical" evidence="5">
    <location>
        <begin position="128"/>
        <end position="157"/>
    </location>
</feature>
<organism evidence="6 7">
    <name type="scientific">Methylobacterium gnaphalii</name>
    <dbReference type="NCBI Taxonomy" id="1010610"/>
    <lineage>
        <taxon>Bacteria</taxon>
        <taxon>Pseudomonadati</taxon>
        <taxon>Pseudomonadota</taxon>
        <taxon>Alphaproteobacteria</taxon>
        <taxon>Hyphomicrobiales</taxon>
        <taxon>Methylobacteriaceae</taxon>
        <taxon>Methylobacterium</taxon>
    </lineage>
</organism>
<feature type="transmembrane region" description="Helical" evidence="5">
    <location>
        <begin position="71"/>
        <end position="89"/>
    </location>
</feature>
<dbReference type="Pfam" id="PF01925">
    <property type="entry name" value="TauE"/>
    <property type="match status" value="1"/>
</dbReference>
<comment type="subcellular location">
    <subcellularLocation>
        <location evidence="5">Cell membrane</location>
        <topology evidence="5">Multi-pass membrane protein</topology>
    </subcellularLocation>
    <subcellularLocation>
        <location evidence="1">Membrane</location>
        <topology evidence="1">Multi-pass membrane protein</topology>
    </subcellularLocation>
</comment>
<dbReference type="PANTHER" id="PTHR43701:SF5">
    <property type="entry name" value="MEMBRANE TRANSPORTER PROTEIN-RELATED"/>
    <property type="match status" value="1"/>
</dbReference>
<keyword evidence="2 5" id="KW-0812">Transmembrane</keyword>
<evidence type="ECO:0000256" key="5">
    <source>
        <dbReference type="RuleBase" id="RU363041"/>
    </source>
</evidence>
<evidence type="ECO:0000313" key="7">
    <source>
        <dbReference type="Proteomes" id="UP000321750"/>
    </source>
</evidence>
<keyword evidence="7" id="KW-1185">Reference proteome</keyword>
<feature type="transmembrane region" description="Helical" evidence="5">
    <location>
        <begin position="37"/>
        <end position="59"/>
    </location>
</feature>
<evidence type="ECO:0000256" key="3">
    <source>
        <dbReference type="ARBA" id="ARBA00022989"/>
    </source>
</evidence>
<protein>
    <recommendedName>
        <fullName evidence="5">Probable membrane transporter protein</fullName>
    </recommendedName>
</protein>
<evidence type="ECO:0000256" key="2">
    <source>
        <dbReference type="ARBA" id="ARBA00022692"/>
    </source>
</evidence>
<gene>
    <name evidence="6" type="ORF">MGN01_33540</name>
</gene>